<dbReference type="AlphaFoldDB" id="A0A151REE5"/>
<keyword evidence="1" id="KW-1133">Transmembrane helix</keyword>
<sequence length="199" mass="22699">MKINFHKSFMVGIHSGADFIDLATFFLHCKVGQLPFKYLGLPLGANSRKLSTWKLMLDGLCKRLSSWKHSHLSIRGRVTLINLVLNAMAIHFLSFFKAPNSMIKEIVAIQRDFLWKSVKDGSKIPWVRWETVCKSKVEGGLGIKDVRLFNRALLRKWVWRCMLSPICCRLKFFMLGMGALSPFLIAQMWIGGLLSGGRI</sequence>
<protein>
    <submittedName>
        <fullName evidence="2">Ribonuclease H protein At1g65750 family</fullName>
    </submittedName>
</protein>
<keyword evidence="1" id="KW-0812">Transmembrane</keyword>
<dbReference type="OMA" id="YHPRCAN"/>
<dbReference type="EMBL" id="KQ483802">
    <property type="protein sequence ID" value="KYP40962.1"/>
    <property type="molecule type" value="Genomic_DNA"/>
</dbReference>
<reference evidence="2" key="1">
    <citation type="journal article" date="2012" name="Nat. Biotechnol.">
        <title>Draft genome sequence of pigeonpea (Cajanus cajan), an orphan legume crop of resource-poor farmers.</title>
        <authorList>
            <person name="Varshney R.K."/>
            <person name="Chen W."/>
            <person name="Li Y."/>
            <person name="Bharti A.K."/>
            <person name="Saxena R.K."/>
            <person name="Schlueter J.A."/>
            <person name="Donoghue M.T."/>
            <person name="Azam S."/>
            <person name="Fan G."/>
            <person name="Whaley A.M."/>
            <person name="Farmer A.D."/>
            <person name="Sheridan J."/>
            <person name="Iwata A."/>
            <person name="Tuteja R."/>
            <person name="Penmetsa R.V."/>
            <person name="Wu W."/>
            <person name="Upadhyaya H.D."/>
            <person name="Yang S.P."/>
            <person name="Shah T."/>
            <person name="Saxena K.B."/>
            <person name="Michael T."/>
            <person name="McCombie W.R."/>
            <person name="Yang B."/>
            <person name="Zhang G."/>
            <person name="Yang H."/>
            <person name="Wang J."/>
            <person name="Spillane C."/>
            <person name="Cook D.R."/>
            <person name="May G.D."/>
            <person name="Xu X."/>
            <person name="Jackson S.A."/>
        </authorList>
    </citation>
    <scope>NUCLEOTIDE SEQUENCE [LARGE SCALE GENOMIC DNA]</scope>
</reference>
<organism evidence="2 3">
    <name type="scientific">Cajanus cajan</name>
    <name type="common">Pigeon pea</name>
    <name type="synonym">Cajanus indicus</name>
    <dbReference type="NCBI Taxonomy" id="3821"/>
    <lineage>
        <taxon>Eukaryota</taxon>
        <taxon>Viridiplantae</taxon>
        <taxon>Streptophyta</taxon>
        <taxon>Embryophyta</taxon>
        <taxon>Tracheophyta</taxon>
        <taxon>Spermatophyta</taxon>
        <taxon>Magnoliopsida</taxon>
        <taxon>eudicotyledons</taxon>
        <taxon>Gunneridae</taxon>
        <taxon>Pentapetalae</taxon>
        <taxon>rosids</taxon>
        <taxon>fabids</taxon>
        <taxon>Fabales</taxon>
        <taxon>Fabaceae</taxon>
        <taxon>Papilionoideae</taxon>
        <taxon>50 kb inversion clade</taxon>
        <taxon>NPAAA clade</taxon>
        <taxon>indigoferoid/millettioid clade</taxon>
        <taxon>Phaseoleae</taxon>
        <taxon>Cajanus</taxon>
    </lineage>
</organism>
<dbReference type="Proteomes" id="UP000075243">
    <property type="component" value="Unassembled WGS sequence"/>
</dbReference>
<evidence type="ECO:0000256" key="1">
    <source>
        <dbReference type="SAM" id="Phobius"/>
    </source>
</evidence>
<dbReference type="Gramene" id="C.cajan_40166.t">
    <property type="protein sequence ID" value="C.cajan_40166.t.cds1"/>
    <property type="gene ID" value="C.cajan_40166"/>
</dbReference>
<name>A0A151REE5_CAJCA</name>
<dbReference type="PANTHER" id="PTHR33116:SF78">
    <property type="entry name" value="OS12G0587133 PROTEIN"/>
    <property type="match status" value="1"/>
</dbReference>
<gene>
    <name evidence="2" type="ORF">KK1_037677</name>
</gene>
<accession>A0A151REE5</accession>
<evidence type="ECO:0000313" key="3">
    <source>
        <dbReference type="Proteomes" id="UP000075243"/>
    </source>
</evidence>
<keyword evidence="1" id="KW-0472">Membrane</keyword>
<feature type="transmembrane region" description="Helical" evidence="1">
    <location>
        <begin position="172"/>
        <end position="194"/>
    </location>
</feature>
<evidence type="ECO:0000313" key="2">
    <source>
        <dbReference type="EMBL" id="KYP40962.1"/>
    </source>
</evidence>
<dbReference type="PANTHER" id="PTHR33116">
    <property type="entry name" value="REVERSE TRANSCRIPTASE ZINC-BINDING DOMAIN-CONTAINING PROTEIN-RELATED-RELATED"/>
    <property type="match status" value="1"/>
</dbReference>
<proteinExistence type="predicted"/>
<keyword evidence="3" id="KW-1185">Reference proteome</keyword>